<sequence length="265" mass="30244">MKEIFDYIQQGKLLEAISYCEQQLKDDPVNFDIRSQFIELLCLNNELERADKQLDYMVQKNPDFAVGAMNLRQLVRAEQARQDFYQGKAAPKLFHDNDDLDAIFLELRIALNEGDNDTAQRLAKQLEEQRANPTLAINDAPCTDFRDLDDSLNNYIELLGTNGEFYLARSEEILSIEFKQPESLVEHLWLRVEIDIKDGPSGEAHIPAIYGGDNNEIERLGQATEWQQLGDELYIGRGLKMWFVDGEAVAINQITTVAQQSEQAA</sequence>
<dbReference type="InterPro" id="IPR006595">
    <property type="entry name" value="CTLH_C"/>
</dbReference>
<dbReference type="Pfam" id="PF07024">
    <property type="entry name" value="ImpE"/>
    <property type="match status" value="1"/>
</dbReference>
<evidence type="ECO:0000313" key="3">
    <source>
        <dbReference type="Proteomes" id="UP000305874"/>
    </source>
</evidence>
<dbReference type="PIRSF" id="PIRSF029288">
    <property type="entry name" value="SciE_ImpE"/>
    <property type="match status" value="1"/>
</dbReference>
<gene>
    <name evidence="2" type="ORF">CWC05_12080</name>
</gene>
<name>A0A5S3Z569_9GAMM</name>
<organism evidence="2 3">
    <name type="scientific">Pseudoalteromonas ruthenica</name>
    <dbReference type="NCBI Taxonomy" id="151081"/>
    <lineage>
        <taxon>Bacteria</taxon>
        <taxon>Pseudomonadati</taxon>
        <taxon>Pseudomonadota</taxon>
        <taxon>Gammaproteobacteria</taxon>
        <taxon>Alteromonadales</taxon>
        <taxon>Pseudoalteromonadaceae</taxon>
        <taxon>Pseudoalteromonas</taxon>
    </lineage>
</organism>
<accession>A0A5S3Z569</accession>
<dbReference type="AlphaFoldDB" id="A0A5S3Z569"/>
<dbReference type="SUPFAM" id="SSF144059">
    <property type="entry name" value="ImpE-like"/>
    <property type="match status" value="1"/>
</dbReference>
<reference evidence="2 3" key="1">
    <citation type="submission" date="2017-12" db="EMBL/GenBank/DDBJ databases">
        <authorList>
            <person name="Paulsen S."/>
            <person name="Gram L.K."/>
        </authorList>
    </citation>
    <scope>NUCLEOTIDE SEQUENCE [LARGE SCALE GENOMIC DNA]</scope>
    <source>
        <strain evidence="2 3">S2897</strain>
    </source>
</reference>
<protein>
    <submittedName>
        <fullName evidence="2">Virulence protein, SciE type</fullName>
    </submittedName>
</protein>
<reference evidence="3" key="2">
    <citation type="submission" date="2019-06" db="EMBL/GenBank/DDBJ databases">
        <title>Co-occurence of chitin degradation, pigmentation and bioactivity in marine Pseudoalteromonas.</title>
        <authorList>
            <person name="Sonnenschein E.C."/>
            <person name="Bech P.K."/>
        </authorList>
    </citation>
    <scope>NUCLEOTIDE SEQUENCE [LARGE SCALE GENOMIC DNA]</scope>
    <source>
        <strain evidence="3">S2897</strain>
    </source>
</reference>
<evidence type="ECO:0000313" key="2">
    <source>
        <dbReference type="EMBL" id="TMP86747.1"/>
    </source>
</evidence>
<comment type="caution">
    <text evidence="2">The sequence shown here is derived from an EMBL/GenBank/DDBJ whole genome shotgun (WGS) entry which is preliminary data.</text>
</comment>
<feature type="domain" description="CTLH" evidence="1">
    <location>
        <begin position="1"/>
        <end position="48"/>
    </location>
</feature>
<dbReference type="Proteomes" id="UP000305874">
    <property type="component" value="Unassembled WGS sequence"/>
</dbReference>
<dbReference type="EMBL" id="PNCG01000011">
    <property type="protein sequence ID" value="TMP86747.1"/>
    <property type="molecule type" value="Genomic_DNA"/>
</dbReference>
<dbReference type="PROSITE" id="PS50897">
    <property type="entry name" value="CTLH"/>
    <property type="match status" value="1"/>
</dbReference>
<dbReference type="STRING" id="151081.TW72_08030"/>
<dbReference type="Pfam" id="PF14559">
    <property type="entry name" value="TPR_19"/>
    <property type="match status" value="1"/>
</dbReference>
<dbReference type="InterPro" id="IPR011990">
    <property type="entry name" value="TPR-like_helical_dom_sf"/>
</dbReference>
<dbReference type="Gene3D" id="1.25.40.10">
    <property type="entry name" value="Tetratricopeptide repeat domain"/>
    <property type="match status" value="1"/>
</dbReference>
<dbReference type="RefSeq" id="WP_138548371.1">
    <property type="nucleotide sequence ID" value="NZ_PNCG01000011.1"/>
</dbReference>
<evidence type="ECO:0000259" key="1">
    <source>
        <dbReference type="PROSITE" id="PS50897"/>
    </source>
</evidence>
<proteinExistence type="predicted"/>
<dbReference type="InterPro" id="IPR009211">
    <property type="entry name" value="TagJ"/>
</dbReference>